<reference evidence="2" key="1">
    <citation type="journal article" date="2019" name="Int. J. Syst. Evol. Microbiol.">
        <title>The Global Catalogue of Microorganisms (GCM) 10K type strain sequencing project: providing services to taxonomists for standard genome sequencing and annotation.</title>
        <authorList>
            <consortium name="The Broad Institute Genomics Platform"/>
            <consortium name="The Broad Institute Genome Sequencing Center for Infectious Disease"/>
            <person name="Wu L."/>
            <person name="Ma J."/>
        </authorList>
    </citation>
    <scope>NUCLEOTIDE SEQUENCE [LARGE SCALE GENOMIC DNA]</scope>
    <source>
        <strain evidence="2">CCUG 55250</strain>
    </source>
</reference>
<dbReference type="Proteomes" id="UP001596106">
    <property type="component" value="Unassembled WGS sequence"/>
</dbReference>
<name>A0ABW0I9Q9_9BACT</name>
<comment type="caution">
    <text evidence="1">The sequence shown here is derived from an EMBL/GenBank/DDBJ whole genome shotgun (WGS) entry which is preliminary data.</text>
</comment>
<evidence type="ECO:0000313" key="2">
    <source>
        <dbReference type="Proteomes" id="UP001596106"/>
    </source>
</evidence>
<dbReference type="EMBL" id="JBHSMA010000003">
    <property type="protein sequence ID" value="MFC5410260.1"/>
    <property type="molecule type" value="Genomic_DNA"/>
</dbReference>
<organism evidence="1 2">
    <name type="scientific">Larkinella bovis</name>
    <dbReference type="NCBI Taxonomy" id="683041"/>
    <lineage>
        <taxon>Bacteria</taxon>
        <taxon>Pseudomonadati</taxon>
        <taxon>Bacteroidota</taxon>
        <taxon>Cytophagia</taxon>
        <taxon>Cytophagales</taxon>
        <taxon>Spirosomataceae</taxon>
        <taxon>Larkinella</taxon>
    </lineage>
</organism>
<keyword evidence="2" id="KW-1185">Reference proteome</keyword>
<dbReference type="RefSeq" id="WP_379845504.1">
    <property type="nucleotide sequence ID" value="NZ_JBHSMA010000003.1"/>
</dbReference>
<proteinExistence type="predicted"/>
<accession>A0ABW0I9Q9</accession>
<protein>
    <submittedName>
        <fullName evidence="1">DUF1330 domain-containing protein</fullName>
    </submittedName>
</protein>
<gene>
    <name evidence="1" type="ORF">ACFPMF_13120</name>
</gene>
<evidence type="ECO:0000313" key="1">
    <source>
        <dbReference type="EMBL" id="MFC5410260.1"/>
    </source>
</evidence>
<sequence>MLYYTQILFVKPGQETVFHSFEDQVLPLLARYNGELVYRVRPSESAVVTTTFGYPYEIHLVTFPAKADFEAYRDDPQRLQFIDLKNQSIDRVLLIEGVAL</sequence>